<dbReference type="Pfam" id="PF00589">
    <property type="entry name" value="Phage_integrase"/>
    <property type="match status" value="1"/>
</dbReference>
<evidence type="ECO:0000259" key="6">
    <source>
        <dbReference type="PROSITE" id="PS51898"/>
    </source>
</evidence>
<feature type="domain" description="Tyr recombinase" evidence="6">
    <location>
        <begin position="173"/>
        <end position="352"/>
    </location>
</feature>
<sequence>MPKRKTNRRQDGIYERTDSPYYWASYIEASGKRVRRSTGIAKSVEGRREAEALLSKWRLEAHMERQWDEQPSRTFDELMLAYLEELEGMMRNTERHIWSLKNLYPRFTGRDLNQLTPGDIRQYIVDRRKAGASNGTINREIGLVSAALNHARKEWDWAVPNPCEKRRLREPEGRVRWITRREADVLLEAARDHERPGYLADFIALALNTGCRRGELLGLEWSRVDLQARLIHLEAEHTKTRRRRSVPLNEAARQAILSRLRFRMRYCADTPWVFCNQKGRRIADIKKTWATVCRKAGLDDFRVHDMRHTCAAWLVTSGVPLAEVRDLLGHSTIAMTERYAHLAPENVRSAVARLDEKQELETKRPRHGRGR</sequence>
<dbReference type="InterPro" id="IPR010998">
    <property type="entry name" value="Integrase_recombinase_N"/>
</dbReference>
<evidence type="ECO:0000256" key="3">
    <source>
        <dbReference type="ARBA" id="ARBA00023125"/>
    </source>
</evidence>
<evidence type="ECO:0000313" key="9">
    <source>
        <dbReference type="Proteomes" id="UP001269267"/>
    </source>
</evidence>
<protein>
    <submittedName>
        <fullName evidence="8">Site-specific integrase</fullName>
    </submittedName>
</protein>
<dbReference type="InterPro" id="IPR011010">
    <property type="entry name" value="DNA_brk_join_enz"/>
</dbReference>
<dbReference type="Gene3D" id="1.10.443.10">
    <property type="entry name" value="Intergrase catalytic core"/>
    <property type="match status" value="1"/>
</dbReference>
<accession>A0ABU1GC96</accession>
<dbReference type="PROSITE" id="PS51900">
    <property type="entry name" value="CB"/>
    <property type="match status" value="1"/>
</dbReference>
<keyword evidence="3 5" id="KW-0238">DNA-binding</keyword>
<dbReference type="PANTHER" id="PTHR30349:SF64">
    <property type="entry name" value="PROPHAGE INTEGRASE INTD-RELATED"/>
    <property type="match status" value="1"/>
</dbReference>
<dbReference type="RefSeq" id="WP_309768155.1">
    <property type="nucleotide sequence ID" value="NZ_JARWAI010000006.1"/>
</dbReference>
<reference evidence="8 9" key="1">
    <citation type="submission" date="2023-04" db="EMBL/GenBank/DDBJ databases">
        <title>A long-awaited taxogenomic arrangement of the family Halomonadaceae.</title>
        <authorList>
            <person name="De La Haba R."/>
            <person name="Chuvochina M."/>
            <person name="Wittouck S."/>
            <person name="Arahal D.R."/>
            <person name="Sanchez-Porro C."/>
            <person name="Hugenholtz P."/>
            <person name="Ventosa A."/>
        </authorList>
    </citation>
    <scope>NUCLEOTIDE SEQUENCE [LARGE SCALE GENOMIC DNA]</scope>
    <source>
        <strain evidence="8 9">DSM 18042</strain>
    </source>
</reference>
<dbReference type="InterPro" id="IPR013762">
    <property type="entry name" value="Integrase-like_cat_sf"/>
</dbReference>
<dbReference type="CDD" id="cd00796">
    <property type="entry name" value="INT_Rci_Hp1_C"/>
    <property type="match status" value="1"/>
</dbReference>
<keyword evidence="4" id="KW-0233">DNA recombination</keyword>
<dbReference type="InterPro" id="IPR050090">
    <property type="entry name" value="Tyrosine_recombinase_XerCD"/>
</dbReference>
<name>A0ABU1GC96_9GAMM</name>
<evidence type="ECO:0000259" key="7">
    <source>
        <dbReference type="PROSITE" id="PS51900"/>
    </source>
</evidence>
<feature type="domain" description="Core-binding (CB)" evidence="7">
    <location>
        <begin position="73"/>
        <end position="152"/>
    </location>
</feature>
<evidence type="ECO:0000256" key="2">
    <source>
        <dbReference type="ARBA" id="ARBA00022908"/>
    </source>
</evidence>
<dbReference type="EMBL" id="JARWAI010000006">
    <property type="protein sequence ID" value="MDR5875109.1"/>
    <property type="molecule type" value="Genomic_DNA"/>
</dbReference>
<evidence type="ECO:0000256" key="4">
    <source>
        <dbReference type="ARBA" id="ARBA00023172"/>
    </source>
</evidence>
<organism evidence="8 9">
    <name type="scientific">Vreelandella gomseomensis</name>
    <dbReference type="NCBI Taxonomy" id="370766"/>
    <lineage>
        <taxon>Bacteria</taxon>
        <taxon>Pseudomonadati</taxon>
        <taxon>Pseudomonadota</taxon>
        <taxon>Gammaproteobacteria</taxon>
        <taxon>Oceanospirillales</taxon>
        <taxon>Halomonadaceae</taxon>
        <taxon>Vreelandella</taxon>
    </lineage>
</organism>
<dbReference type="PROSITE" id="PS51898">
    <property type="entry name" value="TYR_RECOMBINASE"/>
    <property type="match status" value="1"/>
</dbReference>
<keyword evidence="2" id="KW-0229">DNA integration</keyword>
<proteinExistence type="inferred from homology"/>
<comment type="similarity">
    <text evidence="1">Belongs to the 'phage' integrase family.</text>
</comment>
<dbReference type="SUPFAM" id="SSF56349">
    <property type="entry name" value="DNA breaking-rejoining enzymes"/>
    <property type="match status" value="1"/>
</dbReference>
<dbReference type="PANTHER" id="PTHR30349">
    <property type="entry name" value="PHAGE INTEGRASE-RELATED"/>
    <property type="match status" value="1"/>
</dbReference>
<evidence type="ECO:0000256" key="1">
    <source>
        <dbReference type="ARBA" id="ARBA00008857"/>
    </source>
</evidence>
<dbReference type="Proteomes" id="UP001269267">
    <property type="component" value="Unassembled WGS sequence"/>
</dbReference>
<dbReference type="InterPro" id="IPR002104">
    <property type="entry name" value="Integrase_catalytic"/>
</dbReference>
<evidence type="ECO:0000256" key="5">
    <source>
        <dbReference type="PROSITE-ProRule" id="PRU01248"/>
    </source>
</evidence>
<dbReference type="InterPro" id="IPR044068">
    <property type="entry name" value="CB"/>
</dbReference>
<dbReference type="Gene3D" id="1.10.150.130">
    <property type="match status" value="1"/>
</dbReference>
<evidence type="ECO:0000313" key="8">
    <source>
        <dbReference type="EMBL" id="MDR5875109.1"/>
    </source>
</evidence>
<comment type="caution">
    <text evidence="8">The sequence shown here is derived from an EMBL/GenBank/DDBJ whole genome shotgun (WGS) entry which is preliminary data.</text>
</comment>
<keyword evidence="9" id="KW-1185">Reference proteome</keyword>
<gene>
    <name evidence="8" type="ORF">QC815_09265</name>
</gene>